<gene>
    <name evidence="1" type="ORF">H9Q13_08085</name>
</gene>
<name>A0ABR7XFR2_9BACT</name>
<comment type="caution">
    <text evidence="1">The sequence shown here is derived from an EMBL/GenBank/DDBJ whole genome shotgun (WGS) entry which is preliminary data.</text>
</comment>
<evidence type="ECO:0000313" key="1">
    <source>
        <dbReference type="EMBL" id="MBD1397122.1"/>
    </source>
</evidence>
<dbReference type="RefSeq" id="WP_191183244.1">
    <property type="nucleotide sequence ID" value="NZ_JACXAJ010000002.1"/>
</dbReference>
<evidence type="ECO:0000313" key="2">
    <source>
        <dbReference type="Proteomes" id="UP000625551"/>
    </source>
</evidence>
<dbReference type="EMBL" id="JACXAJ010000002">
    <property type="protein sequence ID" value="MBD1397122.1"/>
    <property type="molecule type" value="Genomic_DNA"/>
</dbReference>
<keyword evidence="2" id="KW-1185">Reference proteome</keyword>
<sequence length="93" mass="10869">MQNKSARKAIKDTLKVELGEKEAKELYLNICSYLLNNDDKCYISVIRYKYLLLCGEMSTPVSDYLVMEQLLEKMQEKHPLILSAIIYIARYKS</sequence>
<proteinExistence type="predicted"/>
<reference evidence="1 2" key="1">
    <citation type="submission" date="2020-09" db="EMBL/GenBank/DDBJ databases">
        <title>Genome sequencing and assembly of Pontibacter sp.</title>
        <authorList>
            <person name="Chhetri G."/>
        </authorList>
    </citation>
    <scope>NUCLEOTIDE SEQUENCE [LARGE SCALE GENOMIC DNA]</scope>
    <source>
        <strain evidence="1 2">JH31</strain>
    </source>
</reference>
<protein>
    <submittedName>
        <fullName evidence="1">Uncharacterized protein</fullName>
    </submittedName>
</protein>
<dbReference type="Proteomes" id="UP000625551">
    <property type="component" value="Unassembled WGS sequence"/>
</dbReference>
<accession>A0ABR7XFR2</accession>
<organism evidence="1 2">
    <name type="scientific">Pontibacter aquaedesilientis</name>
    <dbReference type="NCBI Taxonomy" id="2766980"/>
    <lineage>
        <taxon>Bacteria</taxon>
        <taxon>Pseudomonadati</taxon>
        <taxon>Bacteroidota</taxon>
        <taxon>Cytophagia</taxon>
        <taxon>Cytophagales</taxon>
        <taxon>Hymenobacteraceae</taxon>
        <taxon>Pontibacter</taxon>
    </lineage>
</organism>